<gene>
    <name evidence="6" type="ORF">AUEXF2481DRAFT_37256</name>
</gene>
<name>A0A074ZGP2_AURSE</name>
<accession>A0A074ZGP2</accession>
<dbReference type="RefSeq" id="XP_013346304.1">
    <property type="nucleotide sequence ID" value="XM_013490850.1"/>
</dbReference>
<evidence type="ECO:0000313" key="6">
    <source>
        <dbReference type="EMBL" id="KEQ97726.1"/>
    </source>
</evidence>
<dbReference type="OMA" id="GITWIDN"/>
<protein>
    <recommendedName>
        <fullName evidence="2">RNA polymerase II holoenzyme cyclin-like subunit</fullName>
    </recommendedName>
</protein>
<evidence type="ECO:0000256" key="4">
    <source>
        <dbReference type="SAM" id="MobiDB-lite"/>
    </source>
</evidence>
<dbReference type="EMBL" id="KL584753">
    <property type="protein sequence ID" value="KEQ97726.1"/>
    <property type="molecule type" value="Genomic_DNA"/>
</dbReference>
<dbReference type="FunFam" id="1.10.472.10:FF:000073">
    <property type="entry name" value="C-type cyclin"/>
    <property type="match status" value="1"/>
</dbReference>
<keyword evidence="7" id="KW-1185">Reference proteome</keyword>
<dbReference type="GO" id="GO:0006357">
    <property type="term" value="P:regulation of transcription by RNA polymerase II"/>
    <property type="evidence" value="ECO:0007669"/>
    <property type="project" value="InterPro"/>
</dbReference>
<dbReference type="STRING" id="1043005.A0A074ZGP2"/>
<sequence length="403" mass="44799">MMSQSRDISQNGGAPDGDGVGPHPSFIKVANPYIFEQQIRSALAAIGVTEQKEDSIRLQGVHYIDNTRKALQLPVRTFNTAVVYYHKFRLVHADTEYMWADAAAAALFLACKVEDTLKKSREVLCAAWNLKLPSSEHLSPDDPVFEQPSKTVVGLERLMLESASFDFRTRHPQELVIKLVKQLEGPMETLGRMSFNMSIDLYRTFAPLKQTSATMAIACIELTARLLNLTTDSDMDRVVGPNGINLEAWFTTRGAIMETLLDLLDLYTHHRHATIVGPNFTIDNYVAIRIVLNKEATASKLARYTHWYERPDGASNGATNNGSKHQAVSSVVLGAEQNSNSPAISTTPMAGAQSRVGERGKEGTVRFMLSAERARGEKEVVAKYFAPDEYEEYEEEVDVPIDE</sequence>
<dbReference type="GeneID" id="25365799"/>
<dbReference type="SUPFAM" id="SSF47954">
    <property type="entry name" value="Cyclin-like"/>
    <property type="match status" value="2"/>
</dbReference>
<dbReference type="AlphaFoldDB" id="A0A074ZGP2"/>
<feature type="compositionally biased region" description="Polar residues" evidence="4">
    <location>
        <begin position="1"/>
        <end position="12"/>
    </location>
</feature>
<dbReference type="GO" id="GO:0016538">
    <property type="term" value="F:cyclin-dependent protein serine/threonine kinase regulator activity"/>
    <property type="evidence" value="ECO:0007669"/>
    <property type="project" value="InterPro"/>
</dbReference>
<evidence type="ECO:0000256" key="1">
    <source>
        <dbReference type="ARBA" id="ARBA00008638"/>
    </source>
</evidence>
<evidence type="ECO:0000259" key="5">
    <source>
        <dbReference type="SMART" id="SM00385"/>
    </source>
</evidence>
<dbReference type="Proteomes" id="UP000030641">
    <property type="component" value="Unassembled WGS sequence"/>
</dbReference>
<organism evidence="6 7">
    <name type="scientific">Aureobasidium subglaciale (strain EXF-2481)</name>
    <name type="common">Aureobasidium pullulans var. subglaciale</name>
    <dbReference type="NCBI Taxonomy" id="1043005"/>
    <lineage>
        <taxon>Eukaryota</taxon>
        <taxon>Fungi</taxon>
        <taxon>Dikarya</taxon>
        <taxon>Ascomycota</taxon>
        <taxon>Pezizomycotina</taxon>
        <taxon>Dothideomycetes</taxon>
        <taxon>Dothideomycetidae</taxon>
        <taxon>Dothideales</taxon>
        <taxon>Saccotheciaceae</taxon>
        <taxon>Aureobasidium</taxon>
    </lineage>
</organism>
<dbReference type="Pfam" id="PF00134">
    <property type="entry name" value="Cyclin_N"/>
    <property type="match status" value="1"/>
</dbReference>
<dbReference type="HOGENOM" id="CLU_038278_1_0_1"/>
<dbReference type="InterPro" id="IPR043198">
    <property type="entry name" value="Cyclin/Ssn8"/>
</dbReference>
<dbReference type="InterPro" id="IPR036915">
    <property type="entry name" value="Cyclin-like_sf"/>
</dbReference>
<dbReference type="Gene3D" id="1.10.472.10">
    <property type="entry name" value="Cyclin-like"/>
    <property type="match status" value="2"/>
</dbReference>
<evidence type="ECO:0000256" key="3">
    <source>
        <dbReference type="RuleBase" id="RU000383"/>
    </source>
</evidence>
<evidence type="ECO:0000256" key="2">
    <source>
        <dbReference type="ARBA" id="ARBA00014912"/>
    </source>
</evidence>
<reference evidence="6 7" key="1">
    <citation type="journal article" date="2014" name="BMC Genomics">
        <title>Genome sequencing of four Aureobasidium pullulans varieties: biotechnological potential, stress tolerance, and description of new species.</title>
        <authorList>
            <person name="Gostin Ar C."/>
            <person name="Ohm R.A."/>
            <person name="Kogej T."/>
            <person name="Sonjak S."/>
            <person name="Turk M."/>
            <person name="Zajc J."/>
            <person name="Zalar P."/>
            <person name="Grube M."/>
            <person name="Sun H."/>
            <person name="Han J."/>
            <person name="Sharma A."/>
            <person name="Chiniquy J."/>
            <person name="Ngan C.Y."/>
            <person name="Lipzen A."/>
            <person name="Barry K."/>
            <person name="Grigoriev I.V."/>
            <person name="Gunde-Cimerman N."/>
        </authorList>
    </citation>
    <scope>NUCLEOTIDE SEQUENCE [LARGE SCALE GENOMIC DNA]</scope>
    <source>
        <strain evidence="6 7">EXF-2481</strain>
    </source>
</reference>
<dbReference type="PANTHER" id="PTHR10026">
    <property type="entry name" value="CYCLIN"/>
    <property type="match status" value="1"/>
</dbReference>
<dbReference type="OrthoDB" id="4951845at2759"/>
<dbReference type="InterPro" id="IPR006671">
    <property type="entry name" value="Cyclin_N"/>
</dbReference>
<dbReference type="InParanoid" id="A0A074ZGP2"/>
<feature type="region of interest" description="Disordered" evidence="4">
    <location>
        <begin position="1"/>
        <end position="21"/>
    </location>
</feature>
<proteinExistence type="inferred from homology"/>
<dbReference type="SMART" id="SM00385">
    <property type="entry name" value="CYCLIN"/>
    <property type="match status" value="1"/>
</dbReference>
<comment type="similarity">
    <text evidence="1">Belongs to the cyclin family. Cyclin C subfamily.</text>
</comment>
<keyword evidence="3" id="KW-0195">Cyclin</keyword>
<dbReference type="InterPro" id="IPR013763">
    <property type="entry name" value="Cyclin-like_dom"/>
</dbReference>
<dbReference type="CDD" id="cd20546">
    <property type="entry name" value="CYCLIN_SpCG1C_ScCTK2-like_rpt2"/>
    <property type="match status" value="1"/>
</dbReference>
<evidence type="ECO:0000313" key="7">
    <source>
        <dbReference type="Proteomes" id="UP000030641"/>
    </source>
</evidence>
<feature type="domain" description="Cyclin-like" evidence="5">
    <location>
        <begin position="62"/>
        <end position="161"/>
    </location>
</feature>